<name>A0A238YRB8_9BACT</name>
<dbReference type="GO" id="GO:0051539">
    <property type="term" value="F:4 iron, 4 sulfur cluster binding"/>
    <property type="evidence" value="ECO:0007669"/>
    <property type="project" value="UniProtKB-KW"/>
</dbReference>
<dbReference type="InterPro" id="IPR013785">
    <property type="entry name" value="Aldolase_TIM"/>
</dbReference>
<dbReference type="PANTHER" id="PTHR43787:SF13">
    <property type="entry name" value="FEMO COFACTOR BIOSYNTHESIS PROTEIN NIFB"/>
    <property type="match status" value="1"/>
</dbReference>
<keyword evidence="6" id="KW-0004">4Fe-4S</keyword>
<dbReference type="InterPro" id="IPR006638">
    <property type="entry name" value="Elp3/MiaA/NifB-like_rSAM"/>
</dbReference>
<comment type="cofactor">
    <cofactor evidence="1">
        <name>[4Fe-4S] cluster</name>
        <dbReference type="ChEBI" id="CHEBI:49883"/>
    </cofactor>
</comment>
<dbReference type="InterPro" id="IPR058240">
    <property type="entry name" value="rSAM_sf"/>
</dbReference>
<sequence>MKHPCFSKSHESGRIHLPVAKECNLGCNFCNRKYDCLNESRPGVTSRLLTPKEALLRFAFYREILGNISVAGIAGPGEPLANQKETRATFTLIKQVYPDVNLCLSTNGINLLESVKWLSSVGVGFVTVTINGISEDIVEKVYSFVVKDGKVYKGGEMAKVIIKSQMDGLKALLTYGFNVKVNIVLIPGINDFHICEMLEELKKLGVSYVNIIPLIPVKGTVFWERGVRKPPLKRQLLKVRERAKEIGLKIMTHCKSCRADAVGVPGKEHEFKGRFIAVTSSDGVTVDSHFGSFKKVFLFDSLTGKFCGVREVNGTYNQLFLNDFGVITDVFRVFKNCGVVITKRVGKFPETLLKECGISVVQTEGSVREAVMEEVLKRNYFSRFTGLKFSWEVCRDV</sequence>
<dbReference type="Gene3D" id="3.20.20.70">
    <property type="entry name" value="Aldolase class I"/>
    <property type="match status" value="1"/>
</dbReference>
<dbReference type="EMBL" id="FZOB01000004">
    <property type="protein sequence ID" value="SNR73143.1"/>
    <property type="molecule type" value="Genomic_DNA"/>
</dbReference>
<dbReference type="SFLD" id="SFLDG01068">
    <property type="entry name" value="FeMo_cofactor_biosynthesis_pro"/>
    <property type="match status" value="1"/>
</dbReference>
<dbReference type="Gene3D" id="3.30.420.130">
    <property type="entry name" value="Dinitrogenase iron-molybdenum cofactor biosynthesis domain"/>
    <property type="match status" value="1"/>
</dbReference>
<evidence type="ECO:0000256" key="13">
    <source>
        <dbReference type="ARBA" id="ARBA00030926"/>
    </source>
</evidence>
<keyword evidence="10" id="KW-0411">Iron-sulfur</keyword>
<organism evidence="16 17">
    <name type="scientific">Desulfurobacterium atlanticum</name>
    <dbReference type="NCBI Taxonomy" id="240169"/>
    <lineage>
        <taxon>Bacteria</taxon>
        <taxon>Pseudomonadati</taxon>
        <taxon>Aquificota</taxon>
        <taxon>Aquificia</taxon>
        <taxon>Desulfurobacteriales</taxon>
        <taxon>Desulfurobacteriaceae</taxon>
        <taxon>Desulfurobacterium</taxon>
    </lineage>
</organism>
<evidence type="ECO:0000256" key="6">
    <source>
        <dbReference type="ARBA" id="ARBA00022485"/>
    </source>
</evidence>
<accession>A0A238YRB8</accession>
<dbReference type="RefSeq" id="WP_089322844.1">
    <property type="nucleotide sequence ID" value="NZ_FZOB01000004.1"/>
</dbReference>
<dbReference type="GO" id="GO:0046872">
    <property type="term" value="F:metal ion binding"/>
    <property type="evidence" value="ECO:0007669"/>
    <property type="project" value="UniProtKB-KW"/>
</dbReference>
<evidence type="ECO:0000313" key="16">
    <source>
        <dbReference type="EMBL" id="SNR73143.1"/>
    </source>
</evidence>
<dbReference type="PANTHER" id="PTHR43787">
    <property type="entry name" value="FEMO COFACTOR BIOSYNTHESIS PROTEIN NIFB-RELATED"/>
    <property type="match status" value="1"/>
</dbReference>
<evidence type="ECO:0000256" key="5">
    <source>
        <dbReference type="ARBA" id="ARBA00021702"/>
    </source>
</evidence>
<keyword evidence="9" id="KW-0408">Iron</keyword>
<dbReference type="SMART" id="SM00729">
    <property type="entry name" value="Elp3"/>
    <property type="match status" value="1"/>
</dbReference>
<evidence type="ECO:0000256" key="2">
    <source>
        <dbReference type="ARBA" id="ARBA00003522"/>
    </source>
</evidence>
<evidence type="ECO:0000313" key="17">
    <source>
        <dbReference type="Proteomes" id="UP000198405"/>
    </source>
</evidence>
<dbReference type="InterPro" id="IPR036105">
    <property type="entry name" value="DiNase_FeMo-co_biosyn_sf"/>
</dbReference>
<dbReference type="GO" id="GO:0016829">
    <property type="term" value="F:lyase activity"/>
    <property type="evidence" value="ECO:0007669"/>
    <property type="project" value="UniProtKB-KW"/>
</dbReference>
<reference evidence="17" key="1">
    <citation type="submission" date="2017-06" db="EMBL/GenBank/DDBJ databases">
        <authorList>
            <person name="Varghese N."/>
            <person name="Submissions S."/>
        </authorList>
    </citation>
    <scope>NUCLEOTIDE SEQUENCE [LARGE SCALE GENOMIC DNA]</scope>
    <source>
        <strain evidence="17">DSM 15668</strain>
    </source>
</reference>
<feature type="domain" description="Radical SAM core" evidence="15">
    <location>
        <begin position="9"/>
        <end position="249"/>
    </location>
</feature>
<comment type="function">
    <text evidence="2">Involved in the biosynthesis of the iron-molybdenum cofactor (FeMo-co or M-cluster) found in the dinitrogenase enzyme of the nitrogenase complex in nitrogen-fixing microorganisms. NifB catalyzes the crucial step of radical SAM-dependent carbide insertion that occurs concomitant with the insertion of a 9th sulfur and the rearrangement/coupling of two [4Fe-4S] clusters into a [8Fe-9S-C] cluster, the precursor to the M-cluster.</text>
</comment>
<evidence type="ECO:0000256" key="1">
    <source>
        <dbReference type="ARBA" id="ARBA00001966"/>
    </source>
</evidence>
<comment type="similarity">
    <text evidence="4">Belongs to the radical SAM superfamily. NifB family.</text>
</comment>
<evidence type="ECO:0000256" key="9">
    <source>
        <dbReference type="ARBA" id="ARBA00023004"/>
    </source>
</evidence>
<keyword evidence="17" id="KW-1185">Reference proteome</keyword>
<evidence type="ECO:0000256" key="7">
    <source>
        <dbReference type="ARBA" id="ARBA00022691"/>
    </source>
</evidence>
<evidence type="ECO:0000256" key="3">
    <source>
        <dbReference type="ARBA" id="ARBA00005155"/>
    </source>
</evidence>
<keyword evidence="8" id="KW-0479">Metal-binding</keyword>
<evidence type="ECO:0000256" key="14">
    <source>
        <dbReference type="ARBA" id="ARBA00032102"/>
    </source>
</evidence>
<dbReference type="OrthoDB" id="9764725at2"/>
<dbReference type="SFLD" id="SFLDF00281">
    <property type="entry name" value="FeMo_cofactor_biosynthesis_pro"/>
    <property type="match status" value="1"/>
</dbReference>
<dbReference type="UniPathway" id="UPA00782"/>
<dbReference type="SUPFAM" id="SSF102114">
    <property type="entry name" value="Radical SAM enzymes"/>
    <property type="match status" value="1"/>
</dbReference>
<dbReference type="InterPro" id="IPR003731">
    <property type="entry name" value="Di-Nase_FeMo-co_biosynth"/>
</dbReference>
<comment type="pathway">
    <text evidence="3">Cofactor biosynthesis; Fe-Mo cofactor biosynthesis.</text>
</comment>
<keyword evidence="7" id="KW-0949">S-adenosyl-L-methionine</keyword>
<keyword evidence="12" id="KW-0456">Lyase</keyword>
<protein>
    <recommendedName>
        <fullName evidence="5">FeMo cofactor biosynthesis protein NifB</fullName>
    </recommendedName>
    <alternativeName>
        <fullName evidence="14">Nitrogenase cofactor maturase NifB</fullName>
    </alternativeName>
    <alternativeName>
        <fullName evidence="13">Radical SAM assemblase NifB</fullName>
    </alternativeName>
</protein>
<evidence type="ECO:0000256" key="8">
    <source>
        <dbReference type="ARBA" id="ARBA00022723"/>
    </source>
</evidence>
<dbReference type="Pfam" id="PF04055">
    <property type="entry name" value="Radical_SAM"/>
    <property type="match status" value="1"/>
</dbReference>
<evidence type="ECO:0000259" key="15">
    <source>
        <dbReference type="PROSITE" id="PS51918"/>
    </source>
</evidence>
<dbReference type="Pfam" id="PF02579">
    <property type="entry name" value="Nitro_FeMo-Co"/>
    <property type="match status" value="1"/>
</dbReference>
<dbReference type="PROSITE" id="PS51918">
    <property type="entry name" value="RADICAL_SAM"/>
    <property type="match status" value="1"/>
</dbReference>
<dbReference type="Proteomes" id="UP000198405">
    <property type="component" value="Unassembled WGS sequence"/>
</dbReference>
<dbReference type="SFLD" id="SFLDG01067">
    <property type="entry name" value="SPASM/twitch_domain_containing"/>
    <property type="match status" value="1"/>
</dbReference>
<dbReference type="AlphaFoldDB" id="A0A238YRB8"/>
<proteinExistence type="inferred from homology"/>
<evidence type="ECO:0000256" key="4">
    <source>
        <dbReference type="ARBA" id="ARBA00006804"/>
    </source>
</evidence>
<evidence type="ECO:0000256" key="10">
    <source>
        <dbReference type="ARBA" id="ARBA00023014"/>
    </source>
</evidence>
<dbReference type="SFLD" id="SFLDS00029">
    <property type="entry name" value="Radical_SAM"/>
    <property type="match status" value="1"/>
</dbReference>
<evidence type="ECO:0000256" key="11">
    <source>
        <dbReference type="ARBA" id="ARBA00023231"/>
    </source>
</evidence>
<evidence type="ECO:0000256" key="12">
    <source>
        <dbReference type="ARBA" id="ARBA00023239"/>
    </source>
</evidence>
<dbReference type="CDD" id="cd01335">
    <property type="entry name" value="Radical_SAM"/>
    <property type="match status" value="1"/>
</dbReference>
<gene>
    <name evidence="16" type="ORF">SAMN06265340_10495</name>
</gene>
<dbReference type="InterPro" id="IPR007197">
    <property type="entry name" value="rSAM"/>
</dbReference>
<keyword evidence="11" id="KW-0535">Nitrogen fixation</keyword>
<dbReference type="SUPFAM" id="SSF53146">
    <property type="entry name" value="Nitrogenase accessory factor-like"/>
    <property type="match status" value="1"/>
</dbReference>